<reference evidence="2 3" key="1">
    <citation type="submission" date="2024-02" db="EMBL/GenBank/DDBJ databases">
        <authorList>
            <person name="Chen Y."/>
            <person name="Shah S."/>
            <person name="Dougan E. K."/>
            <person name="Thang M."/>
            <person name="Chan C."/>
        </authorList>
    </citation>
    <scope>NUCLEOTIDE SEQUENCE [LARGE SCALE GENOMIC DNA]</scope>
</reference>
<keyword evidence="3" id="KW-1185">Reference proteome</keyword>
<feature type="region of interest" description="Disordered" evidence="1">
    <location>
        <begin position="225"/>
        <end position="298"/>
    </location>
</feature>
<feature type="compositionally biased region" description="Basic and acidic residues" evidence="1">
    <location>
        <begin position="273"/>
        <end position="282"/>
    </location>
</feature>
<dbReference type="EMBL" id="CAXAMM010022124">
    <property type="protein sequence ID" value="CAK9051268.1"/>
    <property type="molecule type" value="Genomic_DNA"/>
</dbReference>
<evidence type="ECO:0000313" key="2">
    <source>
        <dbReference type="EMBL" id="CAK9051268.1"/>
    </source>
</evidence>
<comment type="caution">
    <text evidence="2">The sequence shown here is derived from an EMBL/GenBank/DDBJ whole genome shotgun (WGS) entry which is preliminary data.</text>
</comment>
<accession>A0ABP0MIG5</accession>
<gene>
    <name evidence="2" type="ORF">SCF082_LOCUS28150</name>
</gene>
<sequence>MGVDPSTVTEKVLEETEEGVEGWATYGQDARARGPMGNAMYRQMKKPSGAAAAETYKWLSEDLKKKFRQTWAMKRSWDFIDKKRIRSVESKTKQEVGTWKNQLQLEVHFGGAGLPEAVRQANNYIINCKTFEDVFVRFNTWTDAENYLLVEKLVSKIEVEAFKEVAEMVDGSGTFQTESFRMKAMRKFAVYHNLQLEEVNYDDVANSPQGLRGWGEMNIAVPGIAGEGGGHASPVEPAPTLPPVDPEGGEAGGLTIPNKQQPKGRGKGGPRKRGADNKDAPAPKRKVKKELTAEQSAEASSKQILTHLQWSQQIMQKVAGDGDDIPSEYRWAKSFLEDYRDCLSRFKDAVAPCGDGGDDLIEFVDELKLCVISKGGMKTLKKGYGDRYVSMLSLFVDRCQKIAAEMDSISNKVHKMSQVLVGAPKPAKRGMTGCEVATLSHFITRAGGVGLEDLALPPSTASKNGHAHVRSKAGKIYPEVDLDYVTCPMFVKRDACRSSESIPIFLPSKAFQTFLTTEMLENHPKKDVARVLGGLDSYDAHPVVEAAKHEGFKNLVRPVALYWDGVAYTKNDSFFAFYVTDILSSEEMCQCGCRGWCTLFPLLHKWTCDLKSLQTGDTRFAVLDIQGDWPAFLQVFGLRYWSHKTHPCPLRTINQEELGRLRLGEMTVDSMPYPFYTTNDVRADLANATRVLEVTSTQMRSKILQSLAYKKKWRGRALISALPQYGLGKGSRLMPTPSMPDVAKFEFMEVPFTVWWWVGPEDFRLVHDCPLVELDGVGLESFSLDIMHSWHLGPLQLLVSLVLNFCLDCGLWSPSARGLDAADRRRISLQAIKAELYLWYRDKRKDPDWVGRSSEVWNLTLTMLGSSDSPHLHAKAAESHGLALWIQDLLTGHLQDFESLPKESFRKAKFLLEASKAANKLDSLFATENRKLCREQVQEALASYLRFLAFYSKAEGRVSKVDDFFDASQCLEIVEKTVEEFDSDPSNTRALDSLDIFAGKGNFCAECQAGGKTSMTVDILHDKKNHDILTRTGFFYVLQCILTMDTLVVEQITKTLTYLESTIAVLD</sequence>
<evidence type="ECO:0000313" key="3">
    <source>
        <dbReference type="Proteomes" id="UP001642464"/>
    </source>
</evidence>
<dbReference type="Proteomes" id="UP001642464">
    <property type="component" value="Unassembled WGS sequence"/>
</dbReference>
<feature type="compositionally biased region" description="Pro residues" evidence="1">
    <location>
        <begin position="236"/>
        <end position="245"/>
    </location>
</feature>
<name>A0ABP0MIG5_9DINO</name>
<organism evidence="2 3">
    <name type="scientific">Durusdinium trenchii</name>
    <dbReference type="NCBI Taxonomy" id="1381693"/>
    <lineage>
        <taxon>Eukaryota</taxon>
        <taxon>Sar</taxon>
        <taxon>Alveolata</taxon>
        <taxon>Dinophyceae</taxon>
        <taxon>Suessiales</taxon>
        <taxon>Symbiodiniaceae</taxon>
        <taxon>Durusdinium</taxon>
    </lineage>
</organism>
<evidence type="ECO:0000256" key="1">
    <source>
        <dbReference type="SAM" id="MobiDB-lite"/>
    </source>
</evidence>
<proteinExistence type="predicted"/>
<protein>
    <submittedName>
        <fullName evidence="2">Uncharacterized protein</fullName>
    </submittedName>
</protein>
<feature type="compositionally biased region" description="Basic residues" evidence="1">
    <location>
        <begin position="262"/>
        <end position="272"/>
    </location>
</feature>